<feature type="binding site" evidence="7">
    <location>
        <position position="144"/>
    </location>
    <ligand>
        <name>S-adenosyl-L-methionine</name>
        <dbReference type="ChEBI" id="CHEBI:59789"/>
    </ligand>
</feature>
<feature type="binding site" evidence="7">
    <location>
        <position position="101"/>
    </location>
    <ligand>
        <name>S-adenosyl-L-methionine</name>
        <dbReference type="ChEBI" id="CHEBI:59789"/>
    </ligand>
</feature>
<evidence type="ECO:0000256" key="3">
    <source>
        <dbReference type="ARBA" id="ARBA00022679"/>
    </source>
</evidence>
<proteinExistence type="inferred from homology"/>
<dbReference type="AlphaFoldDB" id="A0A1J5MX96"/>
<name>A0A1J5MX96_9BACT</name>
<dbReference type="GO" id="GO:0141100">
    <property type="term" value="F:tRNA (guanine(18)-2'-O)-methyltransferase activity"/>
    <property type="evidence" value="ECO:0007669"/>
    <property type="project" value="UniProtKB-UniRule"/>
</dbReference>
<comment type="caution">
    <text evidence="9">The sequence shown here is derived from an EMBL/GenBank/DDBJ whole genome shotgun (WGS) entry which is preliminary data.</text>
</comment>
<sequence>MPRQITEERKKRIDAVLSRRQRDLTLIMDNIWDPHNVSAVLRSCDAFGVAGVHLYYTDSQWPDLAQKSSASAKKWIERTEHVDAAEMVAELKGQGMRILRTGFSDTARPVMDIDFTRPTAVILSNEHRGTSPDLARLVPDEVYIPMQGMVQSFNVSVAAAIILYQAFTQRNAAGMYDQPSFSREELESLKTQWYSR</sequence>
<evidence type="ECO:0000313" key="9">
    <source>
        <dbReference type="EMBL" id="OIQ51197.1"/>
    </source>
</evidence>
<evidence type="ECO:0000256" key="5">
    <source>
        <dbReference type="ARBA" id="ARBA00022694"/>
    </source>
</evidence>
<dbReference type="RefSeq" id="WP_071546572.1">
    <property type="nucleotide sequence ID" value="NZ_LKAQ01000004.1"/>
</dbReference>
<evidence type="ECO:0000256" key="2">
    <source>
        <dbReference type="ARBA" id="ARBA00022603"/>
    </source>
</evidence>
<keyword evidence="3 7" id="KW-0808">Transferase</keyword>
<keyword evidence="10" id="KW-1185">Reference proteome</keyword>
<comment type="catalytic activity">
    <reaction evidence="7">
        <text>guanosine(18) in tRNA + S-adenosyl-L-methionine = 2'-O-methylguanosine(18) in tRNA + S-adenosyl-L-homocysteine + H(+)</text>
        <dbReference type="Rhea" id="RHEA:20077"/>
        <dbReference type="Rhea" id="RHEA-COMP:10190"/>
        <dbReference type="Rhea" id="RHEA-COMP:10192"/>
        <dbReference type="ChEBI" id="CHEBI:15378"/>
        <dbReference type="ChEBI" id="CHEBI:57856"/>
        <dbReference type="ChEBI" id="CHEBI:59789"/>
        <dbReference type="ChEBI" id="CHEBI:74269"/>
        <dbReference type="ChEBI" id="CHEBI:74445"/>
        <dbReference type="EC" id="2.1.1.34"/>
    </reaction>
</comment>
<evidence type="ECO:0000259" key="8">
    <source>
        <dbReference type="Pfam" id="PF00588"/>
    </source>
</evidence>
<dbReference type="CDD" id="cd18092">
    <property type="entry name" value="SpoU-like_TrmH"/>
    <property type="match status" value="1"/>
</dbReference>
<comment type="similarity">
    <text evidence="7">Belongs to the class IV-like SAM-binding methyltransferase superfamily. RNA methyltransferase TrmH family.</text>
</comment>
<keyword evidence="6 7" id="KW-0694">RNA-binding</keyword>
<dbReference type="InterPro" id="IPR029028">
    <property type="entry name" value="Alpha/beta_knot_MTases"/>
</dbReference>
<keyword evidence="2 7" id="KW-0489">Methyltransferase</keyword>
<dbReference type="Proteomes" id="UP000181901">
    <property type="component" value="Unassembled WGS sequence"/>
</dbReference>
<dbReference type="EC" id="2.1.1.34" evidence="7"/>
<dbReference type="Gene3D" id="3.40.1280.10">
    <property type="match status" value="1"/>
</dbReference>
<evidence type="ECO:0000256" key="7">
    <source>
        <dbReference type="HAMAP-Rule" id="MF_02060"/>
    </source>
</evidence>
<keyword evidence="1 7" id="KW-0820">tRNA-binding</keyword>
<dbReference type="Pfam" id="PF00588">
    <property type="entry name" value="SpoU_methylase"/>
    <property type="match status" value="1"/>
</dbReference>
<organism evidence="9 10">
    <name type="scientific">Pseudodesulfovibrio hydrargyri</name>
    <dbReference type="NCBI Taxonomy" id="2125990"/>
    <lineage>
        <taxon>Bacteria</taxon>
        <taxon>Pseudomonadati</taxon>
        <taxon>Thermodesulfobacteriota</taxon>
        <taxon>Desulfovibrionia</taxon>
        <taxon>Desulfovibrionales</taxon>
        <taxon>Desulfovibrionaceae</taxon>
    </lineage>
</organism>
<comment type="function">
    <text evidence="7">Catalyzes the 2'-O methylation of guanosine at position 18 in tRNA.</text>
</comment>
<evidence type="ECO:0000256" key="1">
    <source>
        <dbReference type="ARBA" id="ARBA00022555"/>
    </source>
</evidence>
<dbReference type="SUPFAM" id="SSF75217">
    <property type="entry name" value="alpha/beta knot"/>
    <property type="match status" value="1"/>
</dbReference>
<comment type="caution">
    <text evidence="7">Lacks conserved residue(s) required for the propagation of feature annotation.</text>
</comment>
<evidence type="ECO:0000256" key="4">
    <source>
        <dbReference type="ARBA" id="ARBA00022691"/>
    </source>
</evidence>
<dbReference type="InterPro" id="IPR033671">
    <property type="entry name" value="TrmH"/>
</dbReference>
<feature type="domain" description="tRNA/rRNA methyltransferase SpoU type" evidence="8">
    <location>
        <begin position="24"/>
        <end position="164"/>
    </location>
</feature>
<gene>
    <name evidence="7 9" type="primary">trmH</name>
    <name evidence="9" type="ORF">BerOc1_03142</name>
</gene>
<dbReference type="GO" id="GO:0000049">
    <property type="term" value="F:tRNA binding"/>
    <property type="evidence" value="ECO:0007669"/>
    <property type="project" value="UniProtKB-UniRule"/>
</dbReference>
<dbReference type="HAMAP" id="MF_02060">
    <property type="entry name" value="tRNA_methyltr_TrmH"/>
    <property type="match status" value="1"/>
</dbReference>
<keyword evidence="4 7" id="KW-0949">S-adenosyl-L-methionine</keyword>
<keyword evidence="5 7" id="KW-0819">tRNA processing</keyword>
<dbReference type="PANTHER" id="PTHR43453">
    <property type="entry name" value="RRNA METHYLASE-LIKE"/>
    <property type="match status" value="1"/>
</dbReference>
<protein>
    <recommendedName>
        <fullName evidence="7">tRNA (guanosine(18)-2'-O)-methyltransferase</fullName>
        <ecNumber evidence="7">2.1.1.34</ecNumber>
    </recommendedName>
    <alternativeName>
        <fullName evidence="7">tRNA [Gm18] methyltransferase</fullName>
    </alternativeName>
</protein>
<dbReference type="GO" id="GO:0002938">
    <property type="term" value="P:tRNA guanine ribose methylation"/>
    <property type="evidence" value="ECO:0007669"/>
    <property type="project" value="UniProtKB-UniRule"/>
</dbReference>
<evidence type="ECO:0000256" key="6">
    <source>
        <dbReference type="ARBA" id="ARBA00022884"/>
    </source>
</evidence>
<dbReference type="InterPro" id="IPR029026">
    <property type="entry name" value="tRNA_m1G_MTases_N"/>
</dbReference>
<dbReference type="InterPro" id="IPR001537">
    <property type="entry name" value="SpoU_MeTrfase"/>
</dbReference>
<evidence type="ECO:0000313" key="10">
    <source>
        <dbReference type="Proteomes" id="UP000181901"/>
    </source>
</evidence>
<accession>A0A1J5MX96</accession>
<dbReference type="PANTHER" id="PTHR43453:SF1">
    <property type="entry name" value="TRNA_RRNA METHYLTRANSFERASE SPOU TYPE DOMAIN-CONTAINING PROTEIN"/>
    <property type="match status" value="1"/>
</dbReference>
<reference evidence="9 10" key="1">
    <citation type="submission" date="2015-09" db="EMBL/GenBank/DDBJ databases">
        <title>Genome of Desulfovibrio dechloracetivorans BerOc1, a mercury methylating strain isolated from highly hydrocarbons and metals contaminated coastal sediments.</title>
        <authorList>
            <person name="Goni Urriza M."/>
            <person name="Gassie C."/>
            <person name="Bouchez O."/>
            <person name="Klopp C."/>
            <person name="Ranchou-Peyruse A."/>
            <person name="Remy G."/>
        </authorList>
    </citation>
    <scope>NUCLEOTIDE SEQUENCE [LARGE SCALE GENOMIC DNA]</scope>
    <source>
        <strain evidence="9 10">BerOc1</strain>
    </source>
</reference>
<dbReference type="EMBL" id="LKAQ01000004">
    <property type="protein sequence ID" value="OIQ51197.1"/>
    <property type="molecule type" value="Genomic_DNA"/>
</dbReference>
<dbReference type="OrthoDB" id="9785673at2"/>